<reference evidence="3 4" key="1">
    <citation type="journal article" name="Sci. Rep.">
        <title>Genome-scale phylogenetic analyses confirm Olpidium as the closest living zoosporic fungus to the non-flagellated, terrestrial fungi.</title>
        <authorList>
            <person name="Chang Y."/>
            <person name="Rochon D."/>
            <person name="Sekimoto S."/>
            <person name="Wang Y."/>
            <person name="Chovatia M."/>
            <person name="Sandor L."/>
            <person name="Salamov A."/>
            <person name="Grigoriev I.V."/>
            <person name="Stajich J.E."/>
            <person name="Spatafora J.W."/>
        </authorList>
    </citation>
    <scope>NUCLEOTIDE SEQUENCE [LARGE SCALE GENOMIC DNA]</scope>
    <source>
        <strain evidence="3">S191</strain>
    </source>
</reference>
<feature type="compositionally biased region" description="Low complexity" evidence="2">
    <location>
        <begin position="1"/>
        <end position="19"/>
    </location>
</feature>
<dbReference type="InterPro" id="IPR025602">
    <property type="entry name" value="BCP1_family"/>
</dbReference>
<feature type="compositionally biased region" description="Low complexity" evidence="2">
    <location>
        <begin position="78"/>
        <end position="90"/>
    </location>
</feature>
<feature type="region of interest" description="Disordered" evidence="2">
    <location>
        <begin position="1"/>
        <end position="97"/>
    </location>
</feature>
<evidence type="ECO:0000313" key="4">
    <source>
        <dbReference type="Proteomes" id="UP000673691"/>
    </source>
</evidence>
<dbReference type="AlphaFoldDB" id="A0A8H7ZTL2"/>
<dbReference type="GO" id="GO:0005634">
    <property type="term" value="C:nucleus"/>
    <property type="evidence" value="ECO:0007669"/>
    <property type="project" value="TreeGrafter"/>
</dbReference>
<proteinExistence type="inferred from homology"/>
<comment type="similarity">
    <text evidence="1">Belongs to the BCP1 family.</text>
</comment>
<dbReference type="OrthoDB" id="27543at2759"/>
<dbReference type="PANTHER" id="PTHR13261">
    <property type="entry name" value="BRCA2 AND CDKN1A INTERACTING PROTEIN"/>
    <property type="match status" value="1"/>
</dbReference>
<keyword evidence="4" id="KW-1185">Reference proteome</keyword>
<feature type="region of interest" description="Disordered" evidence="2">
    <location>
        <begin position="276"/>
        <end position="298"/>
    </location>
</feature>
<dbReference type="EMBL" id="JAEFCI010007403">
    <property type="protein sequence ID" value="KAG5459085.1"/>
    <property type="molecule type" value="Genomic_DNA"/>
</dbReference>
<comment type="caution">
    <text evidence="3">The sequence shown here is derived from an EMBL/GenBank/DDBJ whole genome shotgun (WGS) entry which is preliminary data.</text>
</comment>
<evidence type="ECO:0000313" key="3">
    <source>
        <dbReference type="EMBL" id="KAG5459085.1"/>
    </source>
</evidence>
<dbReference type="PANTHER" id="PTHR13261:SF0">
    <property type="entry name" value="BRCA2 AND CDKN1A-INTERACTING PROTEIN"/>
    <property type="match status" value="1"/>
</dbReference>
<evidence type="ECO:0000256" key="2">
    <source>
        <dbReference type="SAM" id="MobiDB-lite"/>
    </source>
</evidence>
<dbReference type="Pfam" id="PF13862">
    <property type="entry name" value="BCCIP"/>
    <property type="match status" value="1"/>
</dbReference>
<dbReference type="Proteomes" id="UP000673691">
    <property type="component" value="Unassembled WGS sequence"/>
</dbReference>
<protein>
    <submittedName>
        <fullName evidence="3">P21-C-terminal region-binding protein-domain-containing protein</fullName>
    </submittedName>
</protein>
<gene>
    <name evidence="3" type="ORF">BJ554DRAFT_567</name>
</gene>
<name>A0A8H7ZTL2_9FUNG</name>
<organism evidence="3 4">
    <name type="scientific">Olpidium bornovanus</name>
    <dbReference type="NCBI Taxonomy" id="278681"/>
    <lineage>
        <taxon>Eukaryota</taxon>
        <taxon>Fungi</taxon>
        <taxon>Fungi incertae sedis</taxon>
        <taxon>Olpidiomycota</taxon>
        <taxon>Olpidiomycotina</taxon>
        <taxon>Olpidiomycetes</taxon>
        <taxon>Olpidiales</taxon>
        <taxon>Olpidiaceae</taxon>
        <taxon>Olpidium</taxon>
    </lineage>
</organism>
<accession>A0A8H7ZTL2</accession>
<evidence type="ECO:0000256" key="1">
    <source>
        <dbReference type="ARBA" id="ARBA00006781"/>
    </source>
</evidence>
<sequence length="420" mass="46157">MPRQAAPHAAKAAPCALSARNKNHPAAAGSEKRAGKRRKLDQAAAGPASAKRRRKEFAEEEEEEEEEDAQSESGDDGGAAAASNGDVSSGDADEDGGEGEIVNVEFEFFDPRETDLPTFKNLLAALFDADAEMFNLSQLADLIIGQPLLGSTVKVNGIDSDPFAMLSVLNMNDVEVMKQIKKYVLDKVKDKDPAFHSLLSKLLEDTSGKQSVGLLLTERLVNMPAQIAPPMFRMLAKEIQWAIDEKEPYDFTHYLLLSKIYRTVASDLLDVPDEDGEGRTVVQKKKKSKKKSEGGAQGDSEFGKDLFYYAPEHEVVRQVRNARRAHAMTSTGAAGRKTFRQFGLFVFFWNLQLVLLRSTTVRQFAKHSCAFSLTHAARKSVADARRAFHEFGIVPAIEAFLIPAANLEPIIGAMEEIVAE</sequence>
<feature type="compositionally biased region" description="Acidic residues" evidence="2">
    <location>
        <begin position="58"/>
        <end position="75"/>
    </location>
</feature>